<accession>A0A160VCK0</accession>
<name>A0A160VCK0_9ZZZZ</name>
<proteinExistence type="predicted"/>
<organism evidence="1">
    <name type="scientific">hydrothermal vent metagenome</name>
    <dbReference type="NCBI Taxonomy" id="652676"/>
    <lineage>
        <taxon>unclassified sequences</taxon>
        <taxon>metagenomes</taxon>
        <taxon>ecological metagenomes</taxon>
    </lineage>
</organism>
<protein>
    <submittedName>
        <fullName evidence="1">Uncharacterized protein</fullName>
    </submittedName>
</protein>
<dbReference type="EMBL" id="FAXA01000246">
    <property type="protein sequence ID" value="CUV04853.1"/>
    <property type="molecule type" value="Genomic_DNA"/>
</dbReference>
<evidence type="ECO:0000313" key="1">
    <source>
        <dbReference type="EMBL" id="CUV04853.1"/>
    </source>
</evidence>
<reference evidence="1" key="1">
    <citation type="submission" date="2015-10" db="EMBL/GenBank/DDBJ databases">
        <authorList>
            <person name="Gilbert D.G."/>
        </authorList>
    </citation>
    <scope>NUCLEOTIDE SEQUENCE</scope>
</reference>
<dbReference type="AlphaFoldDB" id="A0A160VCK0"/>
<gene>
    <name evidence="1" type="ORF">MGWOODY_Clf765</name>
</gene>
<sequence length="347" mass="38159">MTTNDMERSKIVEASDTIEAIEECYRMGWSDGLPVVPPVDYKVREMLEMAGLTGEEEIISLEMRNRVLTSENVAANAVMAGCLPEYFPVLATTLKTLEEEKNFVHMASASTSSPAILMVLNGPIRDQIGANYKDGLLGPGNRANAVLGRAIRLCFMNGFDARPGTLDRGTLGNPSKYTLCFAENEEDSPWEPLHVARGFKKEDSTVTVAVAYNPITVNASYGHTGESILMAIADTLKCASMAFRYPSQWVLVIGPEHAITLKDDNWTRKGIQDYMMENAVRPQSELIRLGIAQGPEREGDDKIIRRCAQDPEDIHVLMGGGTGGRNSAIIDTTRFKIRTTKIENPKG</sequence>